<dbReference type="EMBL" id="CP000575">
    <property type="protein sequence ID" value="ABN69794.1"/>
    <property type="molecule type" value="Genomic_DNA"/>
</dbReference>
<dbReference type="SUPFAM" id="SSF81301">
    <property type="entry name" value="Nucleotidyltransferase"/>
    <property type="match status" value="1"/>
</dbReference>
<proteinExistence type="predicted"/>
<evidence type="ECO:0000313" key="2">
    <source>
        <dbReference type="Proteomes" id="UP000000254"/>
    </source>
</evidence>
<dbReference type="HOGENOM" id="CLU_120784_0_0_2"/>
<sequence length="183" mass="20975">MTYTLEDLAVVLGKLSSYGVKFVVIGDTVVQLALRIKLFTGDVDLFVYEPSPLVEEDFYREIVEKENWGISTTELGTPRIIARVGEKEIIVELYENFMDIEIPEEILGQARTINVKGVKVRVLRPEHYFVLKARQGVDLDKLSEYYKKLGSLDKRLLEKSIEAFPEEEQSLIRERLSSIGISF</sequence>
<dbReference type="GeneID" id="4908004"/>
<organism evidence="1 2">
    <name type="scientific">Staphylothermus marinus (strain ATCC 43588 / DSM 3639 / JCM 9404 / F1)</name>
    <dbReference type="NCBI Taxonomy" id="399550"/>
    <lineage>
        <taxon>Archaea</taxon>
        <taxon>Thermoproteota</taxon>
        <taxon>Thermoprotei</taxon>
        <taxon>Desulfurococcales</taxon>
        <taxon>Desulfurococcaceae</taxon>
        <taxon>Staphylothermus</taxon>
    </lineage>
</organism>
<protein>
    <recommendedName>
        <fullName evidence="3">Nucleotidyltransferase</fullName>
    </recommendedName>
</protein>
<accession>A3DMD4</accession>
<dbReference type="STRING" id="399550.Smar_0690"/>
<keyword evidence="2" id="KW-1185">Reference proteome</keyword>
<dbReference type="Pfam" id="PF09970">
    <property type="entry name" value="DUF2204"/>
    <property type="match status" value="1"/>
</dbReference>
<dbReference type="RefSeq" id="WP_011838985.1">
    <property type="nucleotide sequence ID" value="NC_009033.1"/>
</dbReference>
<dbReference type="InterPro" id="IPR018700">
    <property type="entry name" value="DUF2204"/>
</dbReference>
<name>A3DMD4_STAMF</name>
<dbReference type="OrthoDB" id="26089at2157"/>
<gene>
    <name evidence="1" type="ordered locus">Smar_0690</name>
</gene>
<dbReference type="eggNOG" id="arCOG04119">
    <property type="taxonomic scope" value="Archaea"/>
</dbReference>
<dbReference type="InterPro" id="IPR043519">
    <property type="entry name" value="NT_sf"/>
</dbReference>
<dbReference type="KEGG" id="smr:Smar_0690"/>
<evidence type="ECO:0000313" key="1">
    <source>
        <dbReference type="EMBL" id="ABN69794.1"/>
    </source>
</evidence>
<dbReference type="Proteomes" id="UP000000254">
    <property type="component" value="Chromosome"/>
</dbReference>
<dbReference type="Gene3D" id="3.30.460.40">
    <property type="match status" value="1"/>
</dbReference>
<reference evidence="2" key="1">
    <citation type="journal article" date="2009" name="BMC Genomics">
        <title>The complete genome sequence of Staphylothermus marinus reveals differences in sulfur metabolism among heterotrophic Crenarchaeota.</title>
        <authorList>
            <person name="Anderson I.J."/>
            <person name="Dharmarajan L."/>
            <person name="Rodriguez J."/>
            <person name="Hooper S."/>
            <person name="Porat I."/>
            <person name="Ulrich L.E."/>
            <person name="Elkins J.G."/>
            <person name="Mavromatis K."/>
            <person name="Sun H."/>
            <person name="Land M."/>
            <person name="Lapidus A."/>
            <person name="Lucas S."/>
            <person name="Barry K."/>
            <person name="Huber H."/>
            <person name="Zhulin I.B."/>
            <person name="Whitman W.B."/>
            <person name="Mukhopadhyay B."/>
            <person name="Woese C."/>
            <person name="Bristow J."/>
            <person name="Kyrpides N."/>
        </authorList>
    </citation>
    <scope>NUCLEOTIDE SEQUENCE [LARGE SCALE GENOMIC DNA]</scope>
    <source>
        <strain evidence="2">ATCC 43588 / DSM 3639 / JCM 9404 / F1</strain>
    </source>
</reference>
<dbReference type="AlphaFoldDB" id="A3DMD4"/>
<evidence type="ECO:0008006" key="3">
    <source>
        <dbReference type="Google" id="ProtNLM"/>
    </source>
</evidence>
<reference evidence="1 2" key="2">
    <citation type="journal article" date="2009" name="Stand. Genomic Sci.">
        <title>Complete genome sequence of Staphylothermus marinus Stetter and Fiala 1986 type strain F1.</title>
        <authorList>
            <person name="Anderson I.J."/>
            <person name="Sun H."/>
            <person name="Lapidus A."/>
            <person name="Copeland A."/>
            <person name="Glavina Del Rio T."/>
            <person name="Tice H."/>
            <person name="Dalin E."/>
            <person name="Lucas S."/>
            <person name="Barry K."/>
            <person name="Land M."/>
            <person name="Richardson P."/>
            <person name="Huber H."/>
            <person name="Kyrpides N.C."/>
        </authorList>
    </citation>
    <scope>NUCLEOTIDE SEQUENCE [LARGE SCALE GENOMIC DNA]</scope>
    <source>
        <strain evidence="2">ATCC 43588 / DSM 3639 / JCM 9404 / F1</strain>
    </source>
</reference>